<dbReference type="Pfam" id="PF05235">
    <property type="entry name" value="CHAD"/>
    <property type="match status" value="1"/>
</dbReference>
<dbReference type="Proteomes" id="UP001501321">
    <property type="component" value="Unassembled WGS sequence"/>
</dbReference>
<dbReference type="InterPro" id="IPR033469">
    <property type="entry name" value="CYTH-like_dom_sf"/>
</dbReference>
<feature type="domain" description="CHAD" evidence="2">
    <location>
        <begin position="219"/>
        <end position="480"/>
    </location>
</feature>
<dbReference type="InterPro" id="IPR038186">
    <property type="entry name" value="CHAD_dom_sf"/>
</dbReference>
<protein>
    <submittedName>
        <fullName evidence="3">Inorganic triphosphatase</fullName>
    </submittedName>
</protein>
<evidence type="ECO:0000259" key="1">
    <source>
        <dbReference type="PROSITE" id="PS51707"/>
    </source>
</evidence>
<organism evidence="3 4">
    <name type="scientific">Pseudaeromonas paramecii</name>
    <dbReference type="NCBI Taxonomy" id="2138166"/>
    <lineage>
        <taxon>Bacteria</taxon>
        <taxon>Pseudomonadati</taxon>
        <taxon>Pseudomonadota</taxon>
        <taxon>Gammaproteobacteria</taxon>
        <taxon>Aeromonadales</taxon>
        <taxon>Aeromonadaceae</taxon>
        <taxon>Pseudaeromonas</taxon>
    </lineage>
</organism>
<dbReference type="EMBL" id="BAABFC010000013">
    <property type="protein sequence ID" value="GAA4500280.1"/>
    <property type="molecule type" value="Genomic_DNA"/>
</dbReference>
<dbReference type="InterPro" id="IPR023577">
    <property type="entry name" value="CYTH_domain"/>
</dbReference>
<dbReference type="RefSeq" id="WP_345012977.1">
    <property type="nucleotide sequence ID" value="NZ_BAABFC010000013.1"/>
</dbReference>
<dbReference type="InterPro" id="IPR039013">
    <property type="entry name" value="YgiF"/>
</dbReference>
<reference evidence="4" key="1">
    <citation type="journal article" date="2019" name="Int. J. Syst. Evol. Microbiol.">
        <title>The Global Catalogue of Microorganisms (GCM) 10K type strain sequencing project: providing services to taxonomists for standard genome sequencing and annotation.</title>
        <authorList>
            <consortium name="The Broad Institute Genomics Platform"/>
            <consortium name="The Broad Institute Genome Sequencing Center for Infectious Disease"/>
            <person name="Wu L."/>
            <person name="Ma J."/>
        </authorList>
    </citation>
    <scope>NUCLEOTIDE SEQUENCE [LARGE SCALE GENOMIC DNA]</scope>
    <source>
        <strain evidence="4">JCM 32226</strain>
    </source>
</reference>
<evidence type="ECO:0000313" key="3">
    <source>
        <dbReference type="EMBL" id="GAA4500280.1"/>
    </source>
</evidence>
<evidence type="ECO:0000313" key="4">
    <source>
        <dbReference type="Proteomes" id="UP001501321"/>
    </source>
</evidence>
<gene>
    <name evidence="3" type="ORF">GCM10023095_21870</name>
</gene>
<dbReference type="CDD" id="cd07756">
    <property type="entry name" value="CYTH-like_Pase_CHAD"/>
    <property type="match status" value="1"/>
</dbReference>
<dbReference type="PANTHER" id="PTHR39569">
    <property type="entry name" value="INORGANIC TRIPHOSPHATASE"/>
    <property type="match status" value="1"/>
</dbReference>
<keyword evidence="4" id="KW-1185">Reference proteome</keyword>
<dbReference type="InterPro" id="IPR007899">
    <property type="entry name" value="CHAD_dom"/>
</dbReference>
<dbReference type="Pfam" id="PF01928">
    <property type="entry name" value="CYTH"/>
    <property type="match status" value="1"/>
</dbReference>
<comment type="caution">
    <text evidence="3">The sequence shown here is derived from an EMBL/GenBank/DDBJ whole genome shotgun (WGS) entry which is preliminary data.</text>
</comment>
<proteinExistence type="predicted"/>
<accession>A0ABP8QE49</accession>
<dbReference type="PROSITE" id="PS51707">
    <property type="entry name" value="CYTH"/>
    <property type="match status" value="1"/>
</dbReference>
<sequence>METEVELKFLASETVASQLPACLAQFQVLEQAQMDLANTYFDTPDQRLRALDCGLRIRRRDESRQQTIKTAGQVVGGLYQRPEYNLPVQQDWPDLAAFPADIWPVGTDVAGLQASLKPLFCTNFHRQTWLVAMNDGSRVEVAFDQGQILAGEQQEPIGELELELVSGQVTALFDLAQTLVQLGGLRLGGQSKAQRGYQLAGLASEAPIRRMGLAPVSPSMTVGQGLFCVLQYALAHWQYHEQLFMEHPSVEALVQLRSGVNLVRQAQMIFADIYLPLGPRPWQDELAWLEGELAWLDEAQALQRLTAERAHYLRALRCHNALLTVLEQQQGALPDSAQVRSLLQSARYTSLLLAITRWVYLEQRQLEQPDPQRDAPLPSFATTQLVISWQELHEAELRQPTLDYDGYLSLVGKLRRNLLVGVSFANLYEEESRQGFRLPWQSLLRRMEELEHFEVLDRLAPELATAQRLELEEWLTARISPRLLELDQARLQALQMVPYWELAQD</sequence>
<dbReference type="Gene3D" id="2.40.320.10">
    <property type="entry name" value="Hypothetical Protein Pfu-838710-001"/>
    <property type="match status" value="1"/>
</dbReference>
<evidence type="ECO:0000259" key="2">
    <source>
        <dbReference type="PROSITE" id="PS51708"/>
    </source>
</evidence>
<dbReference type="SMART" id="SM01118">
    <property type="entry name" value="CYTH"/>
    <property type="match status" value="1"/>
</dbReference>
<dbReference type="SMART" id="SM00880">
    <property type="entry name" value="CHAD"/>
    <property type="match status" value="1"/>
</dbReference>
<dbReference type="SUPFAM" id="SSF55154">
    <property type="entry name" value="CYTH-like phosphatases"/>
    <property type="match status" value="1"/>
</dbReference>
<feature type="domain" description="CYTH" evidence="1">
    <location>
        <begin position="2"/>
        <end position="203"/>
    </location>
</feature>
<dbReference type="PANTHER" id="PTHR39569:SF1">
    <property type="entry name" value="INORGANIC TRIPHOSPHATASE"/>
    <property type="match status" value="1"/>
</dbReference>
<dbReference type="PROSITE" id="PS51708">
    <property type="entry name" value="CHAD"/>
    <property type="match status" value="1"/>
</dbReference>
<dbReference type="Gene3D" id="1.40.20.10">
    <property type="entry name" value="CHAD domain"/>
    <property type="match status" value="1"/>
</dbReference>
<name>A0ABP8QE49_9GAMM</name>